<keyword evidence="5" id="KW-1185">Reference proteome</keyword>
<dbReference type="InterPro" id="IPR035985">
    <property type="entry name" value="Ubiquitin-activating_enz"/>
</dbReference>
<evidence type="ECO:0000259" key="3">
    <source>
        <dbReference type="Pfam" id="PF00899"/>
    </source>
</evidence>
<dbReference type="Pfam" id="PF00899">
    <property type="entry name" value="ThiF"/>
    <property type="match status" value="1"/>
</dbReference>
<proteinExistence type="inferred from homology"/>
<dbReference type="GO" id="GO:0016779">
    <property type="term" value="F:nucleotidyltransferase activity"/>
    <property type="evidence" value="ECO:0007669"/>
    <property type="project" value="TreeGrafter"/>
</dbReference>
<dbReference type="EMBL" id="JAMQGP010000008">
    <property type="protein sequence ID" value="MCM2681078.1"/>
    <property type="molecule type" value="Genomic_DNA"/>
</dbReference>
<organism evidence="4 5">
    <name type="scientific">Echinimonas agarilytica</name>
    <dbReference type="NCBI Taxonomy" id="1215918"/>
    <lineage>
        <taxon>Bacteria</taxon>
        <taxon>Pseudomonadati</taxon>
        <taxon>Pseudomonadota</taxon>
        <taxon>Gammaproteobacteria</taxon>
        <taxon>Alteromonadales</taxon>
        <taxon>Echinimonadaceae</taxon>
        <taxon>Echinimonas</taxon>
    </lineage>
</organism>
<keyword evidence="2" id="KW-0175">Coiled coil</keyword>
<evidence type="ECO:0000313" key="5">
    <source>
        <dbReference type="Proteomes" id="UP001165393"/>
    </source>
</evidence>
<feature type="domain" description="THIF-type NAD/FAD binding fold" evidence="3">
    <location>
        <begin position="10"/>
        <end position="244"/>
    </location>
</feature>
<dbReference type="PANTHER" id="PTHR10953:SF102">
    <property type="entry name" value="ADENYLYLTRANSFERASE AND SULFURTRANSFERASE MOCS3"/>
    <property type="match status" value="1"/>
</dbReference>
<dbReference type="Proteomes" id="UP001165393">
    <property type="component" value="Unassembled WGS sequence"/>
</dbReference>
<dbReference type="SUPFAM" id="SSF69572">
    <property type="entry name" value="Activating enzymes of the ubiquitin-like proteins"/>
    <property type="match status" value="1"/>
</dbReference>
<comment type="similarity">
    <text evidence="1">Belongs to the HesA/MoeB/ThiF family.</text>
</comment>
<protein>
    <submittedName>
        <fullName evidence="4">HesA/MoeB/ThiF family protein</fullName>
    </submittedName>
</protein>
<dbReference type="PANTHER" id="PTHR10953">
    <property type="entry name" value="UBIQUITIN-ACTIVATING ENZYME E1"/>
    <property type="match status" value="1"/>
</dbReference>
<accession>A0AA41WA47</accession>
<name>A0AA41WA47_9GAMM</name>
<gene>
    <name evidence="4" type="ORF">NAF29_15595</name>
</gene>
<reference evidence="4 5" key="1">
    <citation type="journal article" date="2013" name="Antonie Van Leeuwenhoek">
        <title>Echinimonas agarilytica gen. nov., sp. nov., a new gammaproteobacterium isolated from the sea urchin Strongylocentrotus intermedius.</title>
        <authorList>
            <person name="Nedashkovskaya O.I."/>
            <person name="Stenkova A.M."/>
            <person name="Zhukova N.V."/>
            <person name="Van Trappen S."/>
            <person name="Lee J.S."/>
            <person name="Kim S.B."/>
        </authorList>
    </citation>
    <scope>NUCLEOTIDE SEQUENCE [LARGE SCALE GENOMIC DNA]</scope>
    <source>
        <strain evidence="4 5">KMM 6351</strain>
    </source>
</reference>
<dbReference type="GO" id="GO:0004792">
    <property type="term" value="F:thiosulfate-cyanide sulfurtransferase activity"/>
    <property type="evidence" value="ECO:0007669"/>
    <property type="project" value="TreeGrafter"/>
</dbReference>
<evidence type="ECO:0000313" key="4">
    <source>
        <dbReference type="EMBL" id="MCM2681078.1"/>
    </source>
</evidence>
<dbReference type="GO" id="GO:0008641">
    <property type="term" value="F:ubiquitin-like modifier activating enzyme activity"/>
    <property type="evidence" value="ECO:0007669"/>
    <property type="project" value="InterPro"/>
</dbReference>
<dbReference type="AlphaFoldDB" id="A0AA41WA47"/>
<feature type="coiled-coil region" evidence="2">
    <location>
        <begin position="66"/>
        <end position="98"/>
    </location>
</feature>
<dbReference type="FunFam" id="3.40.50.720:FF:000080">
    <property type="entry name" value="Thiazole biosynthesis adenylyltransferase ThiF"/>
    <property type="match status" value="1"/>
</dbReference>
<dbReference type="NCBIfam" id="NF004281">
    <property type="entry name" value="PRK05690.1"/>
    <property type="match status" value="1"/>
</dbReference>
<dbReference type="InterPro" id="IPR000594">
    <property type="entry name" value="ThiF_NAD_FAD-bd"/>
</dbReference>
<dbReference type="GO" id="GO:0005829">
    <property type="term" value="C:cytosol"/>
    <property type="evidence" value="ECO:0007669"/>
    <property type="project" value="TreeGrafter"/>
</dbReference>
<comment type="caution">
    <text evidence="4">The sequence shown here is derived from an EMBL/GenBank/DDBJ whole genome shotgun (WGS) entry which is preliminary data.</text>
</comment>
<sequence length="248" mass="26753">MLNDRQMMRYSRHLLLEKVGEKGQLALQSAKVLVIGVGGLGSPVALYLAAAGVGELHLADGDSVELSNLQRQIIFSEHDVDELKVDAAERRLQELNDDIEIRVHPQHIDVQNCVDLIADMDVVLDCTDNFKTRHMINAACREQEVPLVSGAAIRLEGQLAVFDFRQPESPCYGCLYPAGSKEPQLNCANSGVLGPVLGVIASLQALSALKLLMGLPVETAKIKLFDGLSGDWQTFGIAKSSACDCASG</sequence>
<evidence type="ECO:0000256" key="2">
    <source>
        <dbReference type="SAM" id="Coils"/>
    </source>
</evidence>
<dbReference type="RefSeq" id="WP_251262550.1">
    <property type="nucleotide sequence ID" value="NZ_JAMQGP010000008.1"/>
</dbReference>
<dbReference type="CDD" id="cd00757">
    <property type="entry name" value="ThiF_MoeB_HesA_family"/>
    <property type="match status" value="1"/>
</dbReference>
<dbReference type="InterPro" id="IPR045886">
    <property type="entry name" value="ThiF/MoeB/HesA"/>
</dbReference>
<dbReference type="Gene3D" id="3.40.50.720">
    <property type="entry name" value="NAD(P)-binding Rossmann-like Domain"/>
    <property type="match status" value="1"/>
</dbReference>
<evidence type="ECO:0000256" key="1">
    <source>
        <dbReference type="ARBA" id="ARBA00009919"/>
    </source>
</evidence>
<dbReference type="GO" id="GO:0008146">
    <property type="term" value="F:sulfotransferase activity"/>
    <property type="evidence" value="ECO:0007669"/>
    <property type="project" value="TreeGrafter"/>
</dbReference>